<dbReference type="RefSeq" id="WP_282765418.1">
    <property type="nucleotide sequence ID" value="NZ_JASCTH010000030.1"/>
</dbReference>
<dbReference type="EMBL" id="JASCTH010000030">
    <property type="protein sequence ID" value="MDI6104126.1"/>
    <property type="molecule type" value="Genomic_DNA"/>
</dbReference>
<accession>A0ABT6WWK5</accession>
<dbReference type="Proteomes" id="UP001241758">
    <property type="component" value="Unassembled WGS sequence"/>
</dbReference>
<keyword evidence="3" id="KW-1185">Reference proteome</keyword>
<feature type="region of interest" description="Disordered" evidence="1">
    <location>
        <begin position="426"/>
        <end position="452"/>
    </location>
</feature>
<evidence type="ECO:0000256" key="1">
    <source>
        <dbReference type="SAM" id="MobiDB-lite"/>
    </source>
</evidence>
<protein>
    <submittedName>
        <fullName evidence="2">Baseplate J/gp47 family protein</fullName>
    </submittedName>
</protein>
<evidence type="ECO:0000313" key="2">
    <source>
        <dbReference type="EMBL" id="MDI6104126.1"/>
    </source>
</evidence>
<evidence type="ECO:0000313" key="3">
    <source>
        <dbReference type="Proteomes" id="UP001241758"/>
    </source>
</evidence>
<feature type="compositionally biased region" description="Pro residues" evidence="1">
    <location>
        <begin position="435"/>
        <end position="449"/>
    </location>
</feature>
<sequence length="835" mass="90054">MIPGIDRRSALHTGTDVLGIDHLTVDPATQTTLDVHFLAAPSATQQALLTAELISIVATERDAPPVPVAPPVTFPTVGGEVVMRVSTVVPGGFGRYTLTIGSPLLDPYLASVEFSFKAGCPSDVDCARGEHVCGDPPSAGLAIDYQARDFWSMRTTLLDFAAQRYPRWADRLAPDAAVMLVEVMAALADEFAYHQDRVAREAHLETATQRRSLRRHARLVDYRIHDGLGADTWIAVTAAAKGSVPAGTALHGLRDGVRVGFSIGRNLDEMLRKHGYAIDPARNDTRLIPYQWDVHDVCLPVGSTSLSLAGEDRPGGGQAVADALKPFDDDPPGGDGPGRWVLLRTEPDDPALPSCARLVRVTSAEVVRDPLRGRDTVLLRWSAAQALTAELDLATLHVYGNVLPAVAGDQVTRTFVIGPGSGAPSPDALLAAESPPGPADHPADPPEPADPAWAIERTGPDGSTALLFSLYRTDVDGLVRRRSVADPGDPRRATPELRLSERIPDGAGGFVDGRLWMARASLLDAPASTALARDYLLDDGFWRRTVGYQRADHEFVHLDHAADAGVTIRFGDGTFGLIPARGTRFRVNYLVGNGRAANLPAGAIRHVHDSAAALIAAVENPFAVDNGVDPETPAEIRQLAPEAFRAVTFRAVRPEDYAEAAQRLDWVQRAGCSFRWTGSWQTAFVTPDPRSRVEVTAAERAELGEQLDRFRQAGRETSTLDPRYADLDLRIGFCVAPDAYAAEVKVRIAAVLDGFFAPDNFTFGTPLDRSGLEATIQRVGGVRAVEAIAFRRRGVFGWLELPASYRPGRNEVIRVENDALHPDRGSYELIPEGGA</sequence>
<comment type="caution">
    <text evidence="2">The sequence shown here is derived from an EMBL/GenBank/DDBJ whole genome shotgun (WGS) entry which is preliminary data.</text>
</comment>
<reference evidence="2 3" key="1">
    <citation type="submission" date="2023-05" db="EMBL/GenBank/DDBJ databases">
        <title>Actinoplanes sp. NEAU-A12 genome sequencing.</title>
        <authorList>
            <person name="Wang Z.-S."/>
        </authorList>
    </citation>
    <scope>NUCLEOTIDE SEQUENCE [LARGE SCALE GENOMIC DNA]</scope>
    <source>
        <strain evidence="2 3">NEAU-A12</strain>
    </source>
</reference>
<organism evidence="2 3">
    <name type="scientific">Actinoplanes sandaracinus</name>
    <dbReference type="NCBI Taxonomy" id="3045177"/>
    <lineage>
        <taxon>Bacteria</taxon>
        <taxon>Bacillati</taxon>
        <taxon>Actinomycetota</taxon>
        <taxon>Actinomycetes</taxon>
        <taxon>Micromonosporales</taxon>
        <taxon>Micromonosporaceae</taxon>
        <taxon>Actinoplanes</taxon>
    </lineage>
</organism>
<gene>
    <name evidence="2" type="ORF">QLQ12_36595</name>
</gene>
<proteinExistence type="predicted"/>
<name>A0ABT6WWK5_9ACTN</name>